<dbReference type="HOGENOM" id="CLU_399718_0_0_1"/>
<evidence type="ECO:0000256" key="1">
    <source>
        <dbReference type="SAM" id="MobiDB-lite"/>
    </source>
</evidence>
<keyword evidence="2" id="KW-0812">Transmembrane</keyword>
<organism evidence="3">
    <name type="scientific">Magallana gigas</name>
    <name type="common">Pacific oyster</name>
    <name type="synonym">Crassostrea gigas</name>
    <dbReference type="NCBI Taxonomy" id="29159"/>
    <lineage>
        <taxon>Eukaryota</taxon>
        <taxon>Metazoa</taxon>
        <taxon>Spiralia</taxon>
        <taxon>Lophotrochozoa</taxon>
        <taxon>Mollusca</taxon>
        <taxon>Bivalvia</taxon>
        <taxon>Autobranchia</taxon>
        <taxon>Pteriomorphia</taxon>
        <taxon>Ostreida</taxon>
        <taxon>Ostreoidea</taxon>
        <taxon>Ostreidae</taxon>
        <taxon>Magallana</taxon>
    </lineage>
</organism>
<dbReference type="AlphaFoldDB" id="K1REE9"/>
<dbReference type="InParanoid" id="K1REE9"/>
<dbReference type="InterPro" id="IPR031937">
    <property type="entry name" value="PNISR"/>
</dbReference>
<keyword evidence="2" id="KW-0472">Membrane</keyword>
<gene>
    <name evidence="3" type="ORF">CGI_10016744</name>
</gene>
<feature type="region of interest" description="Disordered" evidence="1">
    <location>
        <begin position="163"/>
        <end position="306"/>
    </location>
</feature>
<evidence type="ECO:0000313" key="3">
    <source>
        <dbReference type="EMBL" id="EKC32471.1"/>
    </source>
</evidence>
<reference evidence="3" key="1">
    <citation type="journal article" date="2012" name="Nature">
        <title>The oyster genome reveals stress adaptation and complexity of shell formation.</title>
        <authorList>
            <person name="Zhang G."/>
            <person name="Fang X."/>
            <person name="Guo X."/>
            <person name="Li L."/>
            <person name="Luo R."/>
            <person name="Xu F."/>
            <person name="Yang P."/>
            <person name="Zhang L."/>
            <person name="Wang X."/>
            <person name="Qi H."/>
            <person name="Xiong Z."/>
            <person name="Que H."/>
            <person name="Xie Y."/>
            <person name="Holland P.W."/>
            <person name="Paps J."/>
            <person name="Zhu Y."/>
            <person name="Wu F."/>
            <person name="Chen Y."/>
            <person name="Wang J."/>
            <person name="Peng C."/>
            <person name="Meng J."/>
            <person name="Yang L."/>
            <person name="Liu J."/>
            <person name="Wen B."/>
            <person name="Zhang N."/>
            <person name="Huang Z."/>
            <person name="Zhu Q."/>
            <person name="Feng Y."/>
            <person name="Mount A."/>
            <person name="Hedgecock D."/>
            <person name="Xu Z."/>
            <person name="Liu Y."/>
            <person name="Domazet-Loso T."/>
            <person name="Du Y."/>
            <person name="Sun X."/>
            <person name="Zhang S."/>
            <person name="Liu B."/>
            <person name="Cheng P."/>
            <person name="Jiang X."/>
            <person name="Li J."/>
            <person name="Fan D."/>
            <person name="Wang W."/>
            <person name="Fu W."/>
            <person name="Wang T."/>
            <person name="Wang B."/>
            <person name="Zhang J."/>
            <person name="Peng Z."/>
            <person name="Li Y."/>
            <person name="Li N."/>
            <person name="Wang J."/>
            <person name="Chen M."/>
            <person name="He Y."/>
            <person name="Tan F."/>
            <person name="Song X."/>
            <person name="Zheng Q."/>
            <person name="Huang R."/>
            <person name="Yang H."/>
            <person name="Du X."/>
            <person name="Chen L."/>
            <person name="Yang M."/>
            <person name="Gaffney P.M."/>
            <person name="Wang S."/>
            <person name="Luo L."/>
            <person name="She Z."/>
            <person name="Ming Y."/>
            <person name="Huang W."/>
            <person name="Zhang S."/>
            <person name="Huang B."/>
            <person name="Zhang Y."/>
            <person name="Qu T."/>
            <person name="Ni P."/>
            <person name="Miao G."/>
            <person name="Wang J."/>
            <person name="Wang Q."/>
            <person name="Steinberg C.E."/>
            <person name="Wang H."/>
            <person name="Li N."/>
            <person name="Qian L."/>
            <person name="Zhang G."/>
            <person name="Li Y."/>
            <person name="Yang H."/>
            <person name="Liu X."/>
            <person name="Wang J."/>
            <person name="Yin Y."/>
            <person name="Wang J."/>
        </authorList>
    </citation>
    <scope>NUCLEOTIDE SEQUENCE [LARGE SCALE GENOMIC DNA]</scope>
    <source>
        <strain evidence="3">05x7-T-G4-1.051#20</strain>
    </source>
</reference>
<feature type="region of interest" description="Disordered" evidence="1">
    <location>
        <begin position="1"/>
        <end position="20"/>
    </location>
</feature>
<protein>
    <submittedName>
        <fullName evidence="3">Uncharacterized protein</fullName>
    </submittedName>
</protein>
<dbReference type="Pfam" id="PF15996">
    <property type="entry name" value="PNISR"/>
    <property type="match status" value="1"/>
</dbReference>
<dbReference type="EMBL" id="JH816759">
    <property type="protein sequence ID" value="EKC32471.1"/>
    <property type="molecule type" value="Genomic_DNA"/>
</dbReference>
<keyword evidence="2" id="KW-1133">Transmembrane helix</keyword>
<sequence length="689" mass="77380">MYSINTFVDPEDPSHEDNDKTVDVTEVIKIIREKKTRPKLELPNDHDRKGPTGGINCELAHSTSSFCKTSNSLSVELHNDNESNKFMEKIPSKIDVGVKGKMDTHNDVHLSFDEIENNEQMDVNSPLKKSRPRSTLYLVTKSILLFVIPAVLIYMICASAKGNEPGDLQPRQLKPGKGGGYNQFLEGQDSEDSQQTRPFTGNHRPNRYPTPPGTEDENSGQGVAKRKTLNVLIRKVLEKKKREKQKNMEREQMEQEKKEAEKHRKETNKEAKNDKTNDGKPHVLKKSRFDTDDEEDESSLPPTPVKGMSMFIKRVKRRSPSPQKFKSEEKKQMDISCLGESAPVYESSGPFYDVNKCEQERKILECTDNSKVKACIRDNDEKSLLAVCTINICLYEYGNVGAECLNISGTSPQPIGTSKSVLVAAIIGLGIGFWCVKYRRGRHNQQNGNNASPVDQERNGGGYFTKLQIVRLRTSNNLQQIKLSKNVAACKLQSLDEDQTCLSEPRPSLETQSETEMEDTTCGAVDVYDSDDEFKIVKQKIEEEKNTGEDVKKTLAKSYKYPNHGQTGTTTAKKDDQCILITKTKGSNDFLAQCYEKDDCLPGVTSPKPATTNIPDVTLASTNSGELATEKEGNYFRFLALISISANAMRKAFDNLPYSFEDLLKRFEQTAKGHRQTKQLLQKSTVNQS</sequence>
<name>K1REE9_MAGGI</name>
<proteinExistence type="predicted"/>
<feature type="compositionally biased region" description="Basic and acidic residues" evidence="1">
    <location>
        <begin position="245"/>
        <end position="281"/>
    </location>
</feature>
<feature type="transmembrane region" description="Helical" evidence="2">
    <location>
        <begin position="136"/>
        <end position="156"/>
    </location>
</feature>
<accession>K1REE9</accession>
<evidence type="ECO:0000256" key="2">
    <source>
        <dbReference type="SAM" id="Phobius"/>
    </source>
</evidence>